<dbReference type="Pfam" id="PF23578">
    <property type="entry name" value="DGKI"/>
    <property type="match status" value="1"/>
</dbReference>
<dbReference type="PROSITE" id="PS50202">
    <property type="entry name" value="MSP"/>
    <property type="match status" value="1"/>
</dbReference>
<dbReference type="Pfam" id="PF00635">
    <property type="entry name" value="Motile_Sperm"/>
    <property type="match status" value="1"/>
</dbReference>
<evidence type="ECO:0000256" key="8">
    <source>
        <dbReference type="SAM" id="MobiDB-lite"/>
    </source>
</evidence>
<dbReference type="Pfam" id="PF00609">
    <property type="entry name" value="DAGK_acc"/>
    <property type="match status" value="1"/>
</dbReference>
<dbReference type="FunFam" id="2.60.200.40:FF:000002">
    <property type="entry name" value="Diacylglycerol kinase"/>
    <property type="match status" value="1"/>
</dbReference>
<dbReference type="InterPro" id="IPR016064">
    <property type="entry name" value="NAD/diacylglycerol_kinase_sf"/>
</dbReference>
<keyword evidence="4 7" id="KW-0547">Nucleotide-binding</keyword>
<dbReference type="InterPro" id="IPR000756">
    <property type="entry name" value="Diacylglycerol_kin_accessory"/>
</dbReference>
<comment type="similarity">
    <text evidence="2 7">Belongs to the eukaryotic diacylglycerol kinase family.</text>
</comment>
<keyword evidence="9" id="KW-0472">Membrane</keyword>
<keyword evidence="5 7" id="KW-0418">Kinase</keyword>
<sequence length="1078" mass="121788">MHRRALAKSTVAKRLVAANSSRSHGISAVLCKHRTKNYWFDPKIHADEHIWVTSAAPSTVASSSRDTECYVGERDCLKVGEKRSCAACHIVVHTACLPTLRQLYVKCKITFQDESLAKKQLTSSSTVMDDSELKAVQEVIAITCSWCKRSYHNKVECFSTQCFERSCDRGDLKECRLFKIRPVPLDDGTWLPSQPLLVFVNPKSGGNKGSKILHTFCWLLNPRQVFDITALKGPEFGLSIYKKVASTLRVLVCGGDGTVGWILNELECLGWGGSFNEEPLAQLLNAIVNETAVTYLDRWNIKVEANLEASNVQTDEIDKAAQNSLPLTVMNNYYSIGADAHVALQFHHSRSANPQMLNSRLKNRIAYGGLGTIDLFKRTWKLLHEYITLECDGIDLTAKIKEFKYHCILFLNITYYAGGTIPWSNDDEESCRPSSCDGKVEVLGFTTATLAALQMGGKGERIAQCSHARITTSKAIPMQVDGEPCLLAPSTIEITFHSQVPMLRREKKSNYMPGILKKQRKISKYQNCNNSNQTSSAAVSYSLPVLLITSNEYNASRDNLERLKVAAVEIGKIHVDAEAELENVRQKIEKLIGDYSPSNIGTNSEWRFLDYVSSAEEGVFRVHRYQEQFMTLSDICCLEECIIILNNVLVRSVRQPSDEASTQTNHSFKSLLSGHSSTKMTVVEDCRYRGREQLKNQGSSAQRYSEQYVKKELETDNRDKRTNWRQFFIISSVLISAYLINGEHAQTVCNICTTVPAAIFTYRQLSDRATRVFAYKATLFYWSIHGILIAFDGVFVDAFGYFFGKFILLVVLFFNVVYQHDVAKNLIEQRQHHSTMASSMLSSIEKQSHFSNFLSVLQSPLRIHPLLNRDNLQTAFSMIHSPEITAYLDTSYTHDGSLKTVASTEEQYKFGTQKHRQTPLGDSSVLSDSEEENVRSENDVVDGSLRSSEYSTSVVVQEEEEALITNPDEYIVFKYPFSEMVTIYVKNKHSRPIMWALKTNAIKRMIAQPTCGTLGKDATVHIKIGVTAVPPEESNMNDRLAIDYCLIDDDTVGFDRSFLYNTEDPFRRRKKFNIYYEN</sequence>
<comment type="catalytic activity">
    <reaction evidence="1 7">
        <text>a 1,2-diacyl-sn-glycerol + ATP = a 1,2-diacyl-sn-glycero-3-phosphate + ADP + H(+)</text>
        <dbReference type="Rhea" id="RHEA:10272"/>
        <dbReference type="ChEBI" id="CHEBI:15378"/>
        <dbReference type="ChEBI" id="CHEBI:17815"/>
        <dbReference type="ChEBI" id="CHEBI:30616"/>
        <dbReference type="ChEBI" id="CHEBI:58608"/>
        <dbReference type="ChEBI" id="CHEBI:456216"/>
        <dbReference type="EC" id="2.7.1.107"/>
    </reaction>
</comment>
<feature type="domain" description="DAGKc" evidence="10">
    <location>
        <begin position="191"/>
        <end position="283"/>
    </location>
</feature>
<dbReference type="WBParaSite" id="sdigi.contig37.g2547.t1">
    <property type="protein sequence ID" value="sdigi.contig37.g2547.t1"/>
    <property type="gene ID" value="sdigi.contig37.g2547"/>
</dbReference>
<name>A0A915PYN7_9BILA</name>
<proteinExistence type="inferred from homology"/>
<dbReference type="Pfam" id="PF00781">
    <property type="entry name" value="DAGK_cat"/>
    <property type="match status" value="1"/>
</dbReference>
<dbReference type="AlphaFoldDB" id="A0A915PYN7"/>
<evidence type="ECO:0000256" key="2">
    <source>
        <dbReference type="ARBA" id="ARBA00009280"/>
    </source>
</evidence>
<dbReference type="GO" id="GO:0005524">
    <property type="term" value="F:ATP binding"/>
    <property type="evidence" value="ECO:0007669"/>
    <property type="project" value="UniProtKB-KW"/>
</dbReference>
<dbReference type="Gene3D" id="3.40.50.10330">
    <property type="entry name" value="Probable inorganic polyphosphate/atp-NAD kinase, domain 1"/>
    <property type="match status" value="1"/>
</dbReference>
<dbReference type="PANTHER" id="PTHR11255:SF80">
    <property type="entry name" value="EYE-SPECIFIC DIACYLGLYCEROL KINASE"/>
    <property type="match status" value="1"/>
</dbReference>
<dbReference type="InterPro" id="IPR056383">
    <property type="entry name" value="DGKI-like_dom"/>
</dbReference>
<keyword evidence="12" id="KW-1185">Reference proteome</keyword>
<dbReference type="InterPro" id="IPR008962">
    <property type="entry name" value="PapD-like_sf"/>
</dbReference>
<evidence type="ECO:0000313" key="12">
    <source>
        <dbReference type="Proteomes" id="UP000887581"/>
    </source>
</evidence>
<reference evidence="13" key="1">
    <citation type="submission" date="2022-11" db="UniProtKB">
        <authorList>
            <consortium name="WormBaseParasite"/>
        </authorList>
    </citation>
    <scope>IDENTIFICATION</scope>
</reference>
<dbReference type="EC" id="2.7.1.107" evidence="7"/>
<dbReference type="InterPro" id="IPR000535">
    <property type="entry name" value="MSP_dom"/>
</dbReference>
<evidence type="ECO:0000259" key="10">
    <source>
        <dbReference type="PROSITE" id="PS50146"/>
    </source>
</evidence>
<dbReference type="Gene3D" id="2.60.40.10">
    <property type="entry name" value="Immunoglobulins"/>
    <property type="match status" value="1"/>
</dbReference>
<dbReference type="Gene3D" id="2.60.200.40">
    <property type="match status" value="1"/>
</dbReference>
<dbReference type="GO" id="GO:0005886">
    <property type="term" value="C:plasma membrane"/>
    <property type="evidence" value="ECO:0007669"/>
    <property type="project" value="TreeGrafter"/>
</dbReference>
<keyword evidence="6 7" id="KW-0067">ATP-binding</keyword>
<dbReference type="InterPro" id="IPR001206">
    <property type="entry name" value="Diacylglycerol_kinase_cat_dom"/>
</dbReference>
<dbReference type="Proteomes" id="UP000887581">
    <property type="component" value="Unplaced"/>
</dbReference>
<dbReference type="PANTHER" id="PTHR11255">
    <property type="entry name" value="DIACYLGLYCEROL KINASE"/>
    <property type="match status" value="1"/>
</dbReference>
<evidence type="ECO:0000256" key="4">
    <source>
        <dbReference type="ARBA" id="ARBA00022741"/>
    </source>
</evidence>
<keyword evidence="3 7" id="KW-0808">Transferase</keyword>
<evidence type="ECO:0000256" key="7">
    <source>
        <dbReference type="RuleBase" id="RU361128"/>
    </source>
</evidence>
<evidence type="ECO:0000256" key="5">
    <source>
        <dbReference type="ARBA" id="ARBA00022777"/>
    </source>
</evidence>
<dbReference type="PROSITE" id="PS50146">
    <property type="entry name" value="DAGK"/>
    <property type="match status" value="1"/>
</dbReference>
<keyword evidence="9" id="KW-1133">Transmembrane helix</keyword>
<evidence type="ECO:0000256" key="6">
    <source>
        <dbReference type="ARBA" id="ARBA00022840"/>
    </source>
</evidence>
<dbReference type="InterPro" id="IPR013783">
    <property type="entry name" value="Ig-like_fold"/>
</dbReference>
<dbReference type="GO" id="GO:0004143">
    <property type="term" value="F:ATP-dependent diacylglycerol kinase activity"/>
    <property type="evidence" value="ECO:0007669"/>
    <property type="project" value="UniProtKB-EC"/>
</dbReference>
<protein>
    <recommendedName>
        <fullName evidence="7">Diacylglycerol kinase</fullName>
        <shortName evidence="7">DAG kinase</shortName>
        <ecNumber evidence="7">2.7.1.107</ecNumber>
    </recommendedName>
</protein>
<dbReference type="SUPFAM" id="SSF49354">
    <property type="entry name" value="PapD-like"/>
    <property type="match status" value="1"/>
</dbReference>
<dbReference type="SMART" id="SM00046">
    <property type="entry name" value="DAGKc"/>
    <property type="match status" value="1"/>
</dbReference>
<evidence type="ECO:0000313" key="13">
    <source>
        <dbReference type="WBParaSite" id="sdigi.contig37.g2547.t1"/>
    </source>
</evidence>
<dbReference type="SUPFAM" id="SSF111331">
    <property type="entry name" value="NAD kinase/diacylglycerol kinase-like"/>
    <property type="match status" value="1"/>
</dbReference>
<evidence type="ECO:0000256" key="3">
    <source>
        <dbReference type="ARBA" id="ARBA00022679"/>
    </source>
</evidence>
<feature type="region of interest" description="Disordered" evidence="8">
    <location>
        <begin position="909"/>
        <end position="942"/>
    </location>
</feature>
<evidence type="ECO:0000256" key="1">
    <source>
        <dbReference type="ARBA" id="ARBA00001383"/>
    </source>
</evidence>
<evidence type="ECO:0000259" key="11">
    <source>
        <dbReference type="PROSITE" id="PS50202"/>
    </source>
</evidence>
<keyword evidence="9" id="KW-0812">Transmembrane</keyword>
<accession>A0A915PYN7</accession>
<dbReference type="SMART" id="SM00045">
    <property type="entry name" value="DAGKa"/>
    <property type="match status" value="1"/>
</dbReference>
<organism evidence="12 13">
    <name type="scientific">Setaria digitata</name>
    <dbReference type="NCBI Taxonomy" id="48799"/>
    <lineage>
        <taxon>Eukaryota</taxon>
        <taxon>Metazoa</taxon>
        <taxon>Ecdysozoa</taxon>
        <taxon>Nematoda</taxon>
        <taxon>Chromadorea</taxon>
        <taxon>Rhabditida</taxon>
        <taxon>Spirurina</taxon>
        <taxon>Spiruromorpha</taxon>
        <taxon>Filarioidea</taxon>
        <taxon>Setariidae</taxon>
        <taxon>Setaria</taxon>
    </lineage>
</organism>
<feature type="transmembrane region" description="Helical" evidence="9">
    <location>
        <begin position="798"/>
        <end position="818"/>
    </location>
</feature>
<dbReference type="CDD" id="cd20802">
    <property type="entry name" value="C1_DGK_typeIV_rpt1"/>
    <property type="match status" value="1"/>
</dbReference>
<feature type="domain" description="MSP" evidence="11">
    <location>
        <begin position="962"/>
        <end position="1077"/>
    </location>
</feature>
<dbReference type="InterPro" id="IPR037607">
    <property type="entry name" value="DGK"/>
</dbReference>
<dbReference type="InterPro" id="IPR017438">
    <property type="entry name" value="ATP-NAD_kinase_N"/>
</dbReference>
<evidence type="ECO:0000256" key="9">
    <source>
        <dbReference type="SAM" id="Phobius"/>
    </source>
</evidence>
<dbReference type="GO" id="GO:0007200">
    <property type="term" value="P:phospholipase C-activating G protein-coupled receptor signaling pathway"/>
    <property type="evidence" value="ECO:0007669"/>
    <property type="project" value="InterPro"/>
</dbReference>